<keyword evidence="3" id="KW-1185">Reference proteome</keyword>
<dbReference type="Gene3D" id="3.30.160.160">
    <property type="entry name" value="YegP-like"/>
    <property type="match status" value="1"/>
</dbReference>
<dbReference type="RefSeq" id="WP_149471799.1">
    <property type="nucleotide sequence ID" value="NZ_QOKW01000031.1"/>
</dbReference>
<reference evidence="2 3" key="1">
    <citation type="submission" date="2018-07" db="EMBL/GenBank/DDBJ databases">
        <title>Genome sequence of Azospirillum sp. ATCC 49961.</title>
        <authorList>
            <person name="Sant'Anna F.H."/>
            <person name="Baldani J.I."/>
            <person name="Zilli J.E."/>
            <person name="Reis V.M."/>
            <person name="Hartmann A."/>
            <person name="Cruz L."/>
            <person name="de Souza E.M."/>
            <person name="de Oliveira Pedrosa F."/>
            <person name="Passaglia L.M.P."/>
        </authorList>
    </citation>
    <scope>NUCLEOTIDE SEQUENCE [LARGE SCALE GENOMIC DNA]</scope>
    <source>
        <strain evidence="2 3">ATCC 49961</strain>
    </source>
</reference>
<evidence type="ECO:0000313" key="2">
    <source>
        <dbReference type="EMBL" id="KAA0676703.1"/>
    </source>
</evidence>
<gene>
    <name evidence="2" type="ORF">DS843_26270</name>
</gene>
<proteinExistence type="predicted"/>
<dbReference type="SUPFAM" id="SSF160113">
    <property type="entry name" value="YegP-like"/>
    <property type="match status" value="1"/>
</dbReference>
<feature type="domain" description="DUF1508" evidence="1">
    <location>
        <begin position="18"/>
        <end position="62"/>
    </location>
</feature>
<dbReference type="OrthoDB" id="9802792at2"/>
<dbReference type="Pfam" id="PF07411">
    <property type="entry name" value="DUF1508"/>
    <property type="match status" value="1"/>
</dbReference>
<organism evidence="2 3">
    <name type="scientific">Roseomonas genomospecies 6</name>
    <dbReference type="NCBI Taxonomy" id="214106"/>
    <lineage>
        <taxon>Bacteria</taxon>
        <taxon>Pseudomonadati</taxon>
        <taxon>Pseudomonadota</taxon>
        <taxon>Alphaproteobacteria</taxon>
        <taxon>Acetobacterales</taxon>
        <taxon>Roseomonadaceae</taxon>
        <taxon>Roseomonas</taxon>
    </lineage>
</organism>
<dbReference type="Proteomes" id="UP000480854">
    <property type="component" value="Unassembled WGS sequence"/>
</dbReference>
<comment type="caution">
    <text evidence="2">The sequence shown here is derived from an EMBL/GenBank/DDBJ whole genome shotgun (WGS) entry which is preliminary data.</text>
</comment>
<dbReference type="InterPro" id="IPR010879">
    <property type="entry name" value="DUF1508"/>
</dbReference>
<name>A0A9W7NF96_9PROT</name>
<protein>
    <submittedName>
        <fullName evidence="2">DUF1508 domain-containing protein</fullName>
    </submittedName>
</protein>
<dbReference type="AlphaFoldDB" id="A0A9W7NF96"/>
<evidence type="ECO:0000259" key="1">
    <source>
        <dbReference type="Pfam" id="PF07411"/>
    </source>
</evidence>
<evidence type="ECO:0000313" key="3">
    <source>
        <dbReference type="Proteomes" id="UP000480854"/>
    </source>
</evidence>
<accession>A0A9W7NF96</accession>
<dbReference type="InterPro" id="IPR036913">
    <property type="entry name" value="YegP-like_sf"/>
</dbReference>
<dbReference type="EMBL" id="QOKW01000031">
    <property type="protein sequence ID" value="KAA0676703.1"/>
    <property type="molecule type" value="Genomic_DNA"/>
</dbReference>
<sequence>MFRTKEKKVGKYKVYKDHRGEWRWTFYAVNGEVIAVSSEGYRDERNCQHSITLMKTSGDATVVVEE</sequence>